<accession>A0A8S5MJ01</accession>
<evidence type="ECO:0000313" key="1">
    <source>
        <dbReference type="EMBL" id="DAD82176.1"/>
    </source>
</evidence>
<dbReference type="InterPro" id="IPR042095">
    <property type="entry name" value="SUMF_sf"/>
</dbReference>
<dbReference type="Gene3D" id="3.90.1580.10">
    <property type="entry name" value="paralog of FGE (formylglycine-generating enzyme)"/>
    <property type="match status" value="1"/>
</dbReference>
<dbReference type="InterPro" id="IPR016187">
    <property type="entry name" value="CTDL_fold"/>
</dbReference>
<proteinExistence type="predicted"/>
<reference evidence="1" key="1">
    <citation type="journal article" date="2021" name="Proc. Natl. Acad. Sci. U.S.A.">
        <title>A Catalog of Tens of Thousands of Viruses from Human Metagenomes Reveals Hidden Associations with Chronic Diseases.</title>
        <authorList>
            <person name="Tisza M.J."/>
            <person name="Buck C.B."/>
        </authorList>
    </citation>
    <scope>NUCLEOTIDE SEQUENCE</scope>
    <source>
        <strain evidence="1">CtwQg18</strain>
    </source>
</reference>
<dbReference type="EMBL" id="BK014913">
    <property type="protein sequence ID" value="DAD82209.1"/>
    <property type="molecule type" value="Genomic_DNA"/>
</dbReference>
<dbReference type="EMBL" id="BK014913">
    <property type="protein sequence ID" value="DAD82176.1"/>
    <property type="molecule type" value="Genomic_DNA"/>
</dbReference>
<sequence length="98" mass="11017">MHALIGGGNWNNGVHDGSRTVNCNNYPWNVNTNIGVWCVCDYFENCQIGGAMACQQGLFDNHLLNSQTAIPTRANRANLKQRSQIVAKAKEVWRKHYL</sequence>
<protein>
    <submittedName>
        <fullName evidence="1">Uncharacterized protein</fullName>
    </submittedName>
</protein>
<organism evidence="1">
    <name type="scientific">Siphoviridae sp. ctwQg18</name>
    <dbReference type="NCBI Taxonomy" id="2826516"/>
    <lineage>
        <taxon>Viruses</taxon>
        <taxon>Duplodnaviria</taxon>
        <taxon>Heunggongvirae</taxon>
        <taxon>Uroviricota</taxon>
        <taxon>Caudoviricetes</taxon>
    </lineage>
</organism>
<dbReference type="SUPFAM" id="SSF56436">
    <property type="entry name" value="C-type lectin-like"/>
    <property type="match status" value="1"/>
</dbReference>
<name>A0A8S5MJ01_9CAUD</name>